<dbReference type="EMBL" id="JAAAHW010003834">
    <property type="protein sequence ID" value="KAF9980508.1"/>
    <property type="molecule type" value="Genomic_DNA"/>
</dbReference>
<evidence type="ECO:0000313" key="2">
    <source>
        <dbReference type="Proteomes" id="UP000749646"/>
    </source>
</evidence>
<sequence>MHGHSADNLELSVDIDMNKFETALFEQVLTLLGKSDPSVGDFKAMFTALTGIVNLRAIPIDNCSVRVPGLQEADEEVSTILELLLRHLKLGTRVLALKCEVMLGEFAKDTLEGKVVPPIVPLIRVVRNLGELICAATTLQKRVFSKLFRIPDDTESGRKVDLLLLVDGIEVLNSEAKLRDDTTSCDNQYLKNLRINHAIHKVAEKRGLQLQTMNPLDIRGMSAMICGLQAHDGIFLGGAACEEVIDLPTTKDELEKFLSGPSPLLLWNYTKLLLRYQETIREQLRRKRSITITQPAMQSYQVRESEYEQYGNRTPPRRSLDIGEVTVFTPKKSKKRLLPTMTRPAPMKKLR</sequence>
<dbReference type="OrthoDB" id="2440016at2759"/>
<comment type="caution">
    <text evidence="1">The sequence shown here is derived from an EMBL/GenBank/DDBJ whole genome shotgun (WGS) entry which is preliminary data.</text>
</comment>
<keyword evidence="2" id="KW-1185">Reference proteome</keyword>
<gene>
    <name evidence="1" type="ORF">BGZ65_005015</name>
</gene>
<organism evidence="1 2">
    <name type="scientific">Modicella reniformis</name>
    <dbReference type="NCBI Taxonomy" id="1440133"/>
    <lineage>
        <taxon>Eukaryota</taxon>
        <taxon>Fungi</taxon>
        <taxon>Fungi incertae sedis</taxon>
        <taxon>Mucoromycota</taxon>
        <taxon>Mortierellomycotina</taxon>
        <taxon>Mortierellomycetes</taxon>
        <taxon>Mortierellales</taxon>
        <taxon>Mortierellaceae</taxon>
        <taxon>Modicella</taxon>
    </lineage>
</organism>
<evidence type="ECO:0000313" key="1">
    <source>
        <dbReference type="EMBL" id="KAF9980508.1"/>
    </source>
</evidence>
<protein>
    <submittedName>
        <fullName evidence="1">Uncharacterized protein</fullName>
    </submittedName>
</protein>
<name>A0A9P6SMG1_9FUNG</name>
<accession>A0A9P6SMG1</accession>
<dbReference type="Proteomes" id="UP000749646">
    <property type="component" value="Unassembled WGS sequence"/>
</dbReference>
<dbReference type="AlphaFoldDB" id="A0A9P6SMG1"/>
<proteinExistence type="predicted"/>
<reference evidence="1" key="1">
    <citation type="journal article" date="2020" name="Fungal Divers.">
        <title>Resolving the Mortierellaceae phylogeny through synthesis of multi-gene phylogenetics and phylogenomics.</title>
        <authorList>
            <person name="Vandepol N."/>
            <person name="Liber J."/>
            <person name="Desiro A."/>
            <person name="Na H."/>
            <person name="Kennedy M."/>
            <person name="Barry K."/>
            <person name="Grigoriev I.V."/>
            <person name="Miller A.N."/>
            <person name="O'Donnell K."/>
            <person name="Stajich J.E."/>
            <person name="Bonito G."/>
        </authorList>
    </citation>
    <scope>NUCLEOTIDE SEQUENCE</scope>
    <source>
        <strain evidence="1">MES-2147</strain>
    </source>
</reference>